<organism evidence="1 2">
    <name type="scientific">Cryobacterium luteum</name>
    <dbReference type="NCBI Taxonomy" id="1424661"/>
    <lineage>
        <taxon>Bacteria</taxon>
        <taxon>Bacillati</taxon>
        <taxon>Actinomycetota</taxon>
        <taxon>Actinomycetes</taxon>
        <taxon>Micrococcales</taxon>
        <taxon>Microbacteriaceae</taxon>
        <taxon>Cryobacterium</taxon>
    </lineage>
</organism>
<dbReference type="STRING" id="1424661.SAMN05216281_107145"/>
<reference evidence="1 2" key="1">
    <citation type="submission" date="2019-03" db="EMBL/GenBank/DDBJ databases">
        <title>Genomics of glacier-inhabiting Cryobacterium strains.</title>
        <authorList>
            <person name="Liu Q."/>
            <person name="Xin Y.-H."/>
        </authorList>
    </citation>
    <scope>NUCLEOTIDE SEQUENCE [LARGE SCALE GENOMIC DNA]</scope>
    <source>
        <strain evidence="1 2">Hh15</strain>
    </source>
</reference>
<dbReference type="AlphaFoldDB" id="A0A1H8GDT0"/>
<gene>
    <name evidence="1" type="ORF">E3O10_02860</name>
</gene>
<dbReference type="Proteomes" id="UP000297654">
    <property type="component" value="Unassembled WGS sequence"/>
</dbReference>
<proteinExistence type="predicted"/>
<evidence type="ECO:0000313" key="1">
    <source>
        <dbReference type="EMBL" id="TFB93949.1"/>
    </source>
</evidence>
<protein>
    <submittedName>
        <fullName evidence="1">Uncharacterized protein</fullName>
    </submittedName>
</protein>
<evidence type="ECO:0000313" key="2">
    <source>
        <dbReference type="Proteomes" id="UP000297654"/>
    </source>
</evidence>
<sequence>MSEGLSPKLVALGQSGYPMRVATSLWAVDCADKWRLHPYCLNDLEDVNEIDESTILNFSSTLIKAQLLDDAVGVILHNSSIIVNAAPSAAYIEGSQISPLPPLSSTILRQGKVTGEKLIVLQLGETGVDESGIAALGWANFYGDSPDAPVLLKSAQDELGYVEFDSNLIPGQLGDSRGSTTFGVRANLWFSPKGTDCGIHNEHDFIEVHTQIHGYGRMQKFMENEAKTVYEDQLLSPGNTNPTPFCREAEGAFQYPWHQYRADTDCVWLAIEYHRN</sequence>
<dbReference type="RefSeq" id="WP_092109923.1">
    <property type="nucleotide sequence ID" value="NZ_FOCN01000007.1"/>
</dbReference>
<dbReference type="OrthoDB" id="1988917at2"/>
<keyword evidence="2" id="KW-1185">Reference proteome</keyword>
<dbReference type="EMBL" id="SOFF01000010">
    <property type="protein sequence ID" value="TFB93949.1"/>
    <property type="molecule type" value="Genomic_DNA"/>
</dbReference>
<comment type="caution">
    <text evidence="1">The sequence shown here is derived from an EMBL/GenBank/DDBJ whole genome shotgun (WGS) entry which is preliminary data.</text>
</comment>
<accession>A0A1H8GDT0</accession>
<name>A0A1H8GDT0_9MICO</name>